<dbReference type="Proteomes" id="UP000249130">
    <property type="component" value="Unassembled WGS sequence"/>
</dbReference>
<sequence>MDAKVSVRPASPDLARLSPREIIARRCAAEVKDGEVVNLGFGIPTLTSNYLPKGMSVIFHAENGCFGFGAKPATLDADSDITNAGCEPITLLPGACVMPLTTSFGAMRNGFIDITVLGALEVDQEGNLANWAAKRNGHWWPGPGGAMDLCYGVKRVIAALQHIDKAGDSKVKRRSTLPLTGTRCIKVIVTDKAVFDVKPEGGLILREAFPGLGVEDIRAITEADFEVAPDFGPMRLGL</sequence>
<organism evidence="2 3">
    <name type="scientific">Rhodoplanes roseus</name>
    <dbReference type="NCBI Taxonomy" id="29409"/>
    <lineage>
        <taxon>Bacteria</taxon>
        <taxon>Pseudomonadati</taxon>
        <taxon>Pseudomonadota</taxon>
        <taxon>Alphaproteobacteria</taxon>
        <taxon>Hyphomicrobiales</taxon>
        <taxon>Nitrobacteraceae</taxon>
        <taxon>Rhodoplanes</taxon>
    </lineage>
</organism>
<proteinExistence type="predicted"/>
<keyword evidence="1 2" id="KW-0808">Transferase</keyword>
<dbReference type="RefSeq" id="WP_111417228.1">
    <property type="nucleotide sequence ID" value="NZ_NPEX01000004.1"/>
</dbReference>
<keyword evidence="3" id="KW-1185">Reference proteome</keyword>
<reference evidence="2 3" key="1">
    <citation type="submission" date="2017-07" db="EMBL/GenBank/DDBJ databases">
        <title>Draft Genome Sequences of Select Purple Nonsulfur Bacteria.</title>
        <authorList>
            <person name="Lasarre B."/>
            <person name="Mckinlay J.B."/>
        </authorList>
    </citation>
    <scope>NUCLEOTIDE SEQUENCE [LARGE SCALE GENOMIC DNA]</scope>
    <source>
        <strain evidence="2 3">DSM 5909</strain>
    </source>
</reference>
<dbReference type="OrthoDB" id="9778604at2"/>
<protein>
    <submittedName>
        <fullName evidence="2">Succinyl-CoA--3-ketoacid-CoA transferase</fullName>
    </submittedName>
</protein>
<evidence type="ECO:0000256" key="1">
    <source>
        <dbReference type="ARBA" id="ARBA00022679"/>
    </source>
</evidence>
<dbReference type="PANTHER" id="PTHR13707">
    <property type="entry name" value="KETOACID-COENZYME A TRANSFERASE"/>
    <property type="match status" value="1"/>
</dbReference>
<evidence type="ECO:0000313" key="2">
    <source>
        <dbReference type="EMBL" id="RAI45977.1"/>
    </source>
</evidence>
<dbReference type="SUPFAM" id="SSF100950">
    <property type="entry name" value="NagB/RpiA/CoA transferase-like"/>
    <property type="match status" value="1"/>
</dbReference>
<evidence type="ECO:0000313" key="3">
    <source>
        <dbReference type="Proteomes" id="UP000249130"/>
    </source>
</evidence>
<gene>
    <name evidence="2" type="ORF">CH341_01300</name>
</gene>
<dbReference type="EMBL" id="NPEX01000004">
    <property type="protein sequence ID" value="RAI45977.1"/>
    <property type="molecule type" value="Genomic_DNA"/>
</dbReference>
<dbReference type="Pfam" id="PF01144">
    <property type="entry name" value="CoA_trans"/>
    <property type="match status" value="1"/>
</dbReference>
<dbReference type="InterPro" id="IPR004165">
    <property type="entry name" value="CoA_trans_fam_I"/>
</dbReference>
<comment type="caution">
    <text evidence="2">The sequence shown here is derived from an EMBL/GenBank/DDBJ whole genome shotgun (WGS) entry which is preliminary data.</text>
</comment>
<dbReference type="AlphaFoldDB" id="A0A327L6J3"/>
<dbReference type="Gene3D" id="3.40.1080.10">
    <property type="entry name" value="Glutaconate Coenzyme A-transferase"/>
    <property type="match status" value="1"/>
</dbReference>
<accession>A0A327L6J3</accession>
<dbReference type="PANTHER" id="PTHR13707:SF60">
    <property type="entry name" value="ACETATE COA-TRANSFERASE SUBUNIT ALPHA"/>
    <property type="match status" value="1"/>
</dbReference>
<dbReference type="SMART" id="SM00882">
    <property type="entry name" value="CoA_trans"/>
    <property type="match status" value="1"/>
</dbReference>
<name>A0A327L6J3_9BRAD</name>
<dbReference type="InterPro" id="IPR037171">
    <property type="entry name" value="NagB/RpiA_transferase-like"/>
</dbReference>
<dbReference type="GO" id="GO:0008410">
    <property type="term" value="F:CoA-transferase activity"/>
    <property type="evidence" value="ECO:0007669"/>
    <property type="project" value="InterPro"/>
</dbReference>